<reference evidence="2 3" key="1">
    <citation type="journal article" date="2011" name="Stand. Genomic Sci.">
        <title>Complete genome sequence of Haliscomenobacter hydrossis type strain (O).</title>
        <authorList>
            <consortium name="US DOE Joint Genome Institute (JGI-PGF)"/>
            <person name="Daligault H."/>
            <person name="Lapidus A."/>
            <person name="Zeytun A."/>
            <person name="Nolan M."/>
            <person name="Lucas S."/>
            <person name="Del Rio T.G."/>
            <person name="Tice H."/>
            <person name="Cheng J.F."/>
            <person name="Tapia R."/>
            <person name="Han C."/>
            <person name="Goodwin L."/>
            <person name="Pitluck S."/>
            <person name="Liolios K."/>
            <person name="Pagani I."/>
            <person name="Ivanova N."/>
            <person name="Huntemann M."/>
            <person name="Mavromatis K."/>
            <person name="Mikhailova N."/>
            <person name="Pati A."/>
            <person name="Chen A."/>
            <person name="Palaniappan K."/>
            <person name="Land M."/>
            <person name="Hauser L."/>
            <person name="Brambilla E.M."/>
            <person name="Rohde M."/>
            <person name="Verbarg S."/>
            <person name="Goker M."/>
            <person name="Bristow J."/>
            <person name="Eisen J.A."/>
            <person name="Markowitz V."/>
            <person name="Hugenholtz P."/>
            <person name="Kyrpides N.C."/>
            <person name="Klenk H.P."/>
            <person name="Woyke T."/>
        </authorList>
    </citation>
    <scope>NUCLEOTIDE SEQUENCE [LARGE SCALE GENOMIC DNA]</scope>
    <source>
        <strain evidence="3">ATCC 27775 / DSM 1100 / LMG 10767 / O</strain>
    </source>
</reference>
<protein>
    <submittedName>
        <fullName evidence="2">Uncharacterized protein</fullName>
    </submittedName>
</protein>
<keyword evidence="3" id="KW-1185">Reference proteome</keyword>
<keyword evidence="1" id="KW-0732">Signal</keyword>
<dbReference type="AlphaFoldDB" id="F4KRL1"/>
<dbReference type="RefSeq" id="WP_013763555.1">
    <property type="nucleotide sequence ID" value="NC_015510.1"/>
</dbReference>
<evidence type="ECO:0000313" key="2">
    <source>
        <dbReference type="EMBL" id="AEE49000.1"/>
    </source>
</evidence>
<reference key="2">
    <citation type="submission" date="2011-04" db="EMBL/GenBank/DDBJ databases">
        <title>Complete sequence of chromosome of Haliscomenobacter hydrossis DSM 1100.</title>
        <authorList>
            <consortium name="US DOE Joint Genome Institute (JGI-PGF)"/>
            <person name="Lucas S."/>
            <person name="Han J."/>
            <person name="Lapidus A."/>
            <person name="Bruce D."/>
            <person name="Goodwin L."/>
            <person name="Pitluck S."/>
            <person name="Peters L."/>
            <person name="Kyrpides N."/>
            <person name="Mavromatis K."/>
            <person name="Ivanova N."/>
            <person name="Ovchinnikova G."/>
            <person name="Pagani I."/>
            <person name="Daligault H."/>
            <person name="Detter J.C."/>
            <person name="Han C."/>
            <person name="Land M."/>
            <person name="Hauser L."/>
            <person name="Markowitz V."/>
            <person name="Cheng J.-F."/>
            <person name="Hugenholtz P."/>
            <person name="Woyke T."/>
            <person name="Wu D."/>
            <person name="Verbarg S."/>
            <person name="Frueling A."/>
            <person name="Brambilla E."/>
            <person name="Klenk H.-P."/>
            <person name="Eisen J.A."/>
        </authorList>
    </citation>
    <scope>NUCLEOTIDE SEQUENCE</scope>
    <source>
        <strain>DSM 1100</strain>
    </source>
</reference>
<evidence type="ECO:0000313" key="3">
    <source>
        <dbReference type="Proteomes" id="UP000008461"/>
    </source>
</evidence>
<accession>F4KRL1</accession>
<dbReference type="EMBL" id="CP002691">
    <property type="protein sequence ID" value="AEE49000.1"/>
    <property type="molecule type" value="Genomic_DNA"/>
</dbReference>
<dbReference type="KEGG" id="hhy:Halhy_1102"/>
<dbReference type="HOGENOM" id="CLU_292531_0_0_10"/>
<name>F4KRL1_HALH1</name>
<feature type="chain" id="PRO_5003311948" evidence="1">
    <location>
        <begin position="28"/>
        <end position="1041"/>
    </location>
</feature>
<evidence type="ECO:0000256" key="1">
    <source>
        <dbReference type="SAM" id="SignalP"/>
    </source>
</evidence>
<feature type="signal peptide" evidence="1">
    <location>
        <begin position="1"/>
        <end position="27"/>
    </location>
</feature>
<dbReference type="Proteomes" id="UP000008461">
    <property type="component" value="Chromosome"/>
</dbReference>
<proteinExistence type="predicted"/>
<gene>
    <name evidence="2" type="ordered locus">Halhy_1102</name>
</gene>
<sequence length="1041" mass="120805">MKQIPTPRFFQTLLVFSVFMLAGNSLSAQKLDSLLLKKTPGKPRPQVEIKEVKEDTVKGPVGTDLGSIDELLNKAQGSADVVSLLRQAKELCLSTKQEDCEGKLKIAFSREIKRLLALNTQDKLKDAKELCDLYPVDNCSERIREKDAQLRFQALIDAGKNANGFEQKRSKFLEAKAFCEKNSLAVLNWNCQSIADDLLQKLYTDRYQEQLGSLASLRNFDDKWSVINELELLVNDNPTYLGSKKTELSDRKYRLQEEELTRLRSKLESSSAFEDKENAYLDAIDFVKKYKLNEKSLLDFDYKIKDAARTEIQNVLYRRRQFDYRQRFAQLRYAIRLNRDYAAEQMNRDIYNVIYKEREDAIAEAGRQPTLRDREGHLRTFAGEYCKLLSNDRDQNACFAELETIIQKAYQDELAIFQQRARQAAQGTDWNLMHTYFNQAITFAEANPRYFNAYTASTLRGEKQEALRRYADNTQRRFVDYLRSDNLSQAETALNDLRSMQRTAGFQFLNTNDMLIDLHQEYLRKIGNLRDQQRFQEGFRALSSVEALEQQMVGALPQNNSREERRRLSQDHFSFLVKEANRWMYNEGTAETAIRRFNSLDSVRSLYRQYLADAQIAEVARMRKSFSLRTLGYLDQYLRTDQVEPGIMLFQDLSDFITTTQSGDSLTRAYFSKGPIFYDRKVNVQRRHLESMITAGTLDDAAVVLARYRKDNVTLAKSLKVEPNLPDPFKDTEFKLQLTRGQTLLAQGNLQKALDLLHPLVRDNGTAGLAMRDEATRLRDQAFADLLDQKLREVERIYDQQAKYEALKGFRQYMSTYPLPVPAALQTRFKNLAKESCLEEREAYETGKKEAEQLITQRKFALAYAAYQKIYEVCQAAAYCDLDIYSINEALRKYEAPRDFELAQVEFQKLEKSKNWEAFERHYRKMERDFETHSLASFGFKHQSLEQFLRDPKNFAFAEYYVDHNCLFTDQMPLISDILNAHYGTSGLAAESSRALAYKMADRFHESNPGSSLKDAQKFFTISGKAAKGFKKSLKTRWKTY</sequence>
<organism evidence="2 3">
    <name type="scientific">Haliscomenobacter hydrossis (strain ATCC 27775 / DSM 1100 / LMG 10767 / O)</name>
    <dbReference type="NCBI Taxonomy" id="760192"/>
    <lineage>
        <taxon>Bacteria</taxon>
        <taxon>Pseudomonadati</taxon>
        <taxon>Bacteroidota</taxon>
        <taxon>Saprospiria</taxon>
        <taxon>Saprospirales</taxon>
        <taxon>Haliscomenobacteraceae</taxon>
        <taxon>Haliscomenobacter</taxon>
    </lineage>
</organism>